<dbReference type="SUPFAM" id="SSF52540">
    <property type="entry name" value="P-loop containing nucleoside triphosphate hydrolases"/>
    <property type="match status" value="1"/>
</dbReference>
<dbReference type="Gene3D" id="1.20.930.20">
    <property type="entry name" value="Adaptor protein Cbl, N-terminal domain"/>
    <property type="match status" value="1"/>
</dbReference>
<keyword evidence="4" id="KW-1185">Reference proteome</keyword>
<dbReference type="InterPro" id="IPR027417">
    <property type="entry name" value="P-loop_NTPase"/>
</dbReference>
<evidence type="ECO:0000313" key="3">
    <source>
        <dbReference type="EMBL" id="KAJ7305548.1"/>
    </source>
</evidence>
<reference evidence="3" key="1">
    <citation type="submission" date="2023-03" db="EMBL/GenBank/DDBJ databases">
        <title>Massive genome expansion in bonnet fungi (Mycena s.s.) driven by repeated elements and novel gene families across ecological guilds.</title>
        <authorList>
            <consortium name="Lawrence Berkeley National Laboratory"/>
            <person name="Harder C.B."/>
            <person name="Miyauchi S."/>
            <person name="Viragh M."/>
            <person name="Kuo A."/>
            <person name="Thoen E."/>
            <person name="Andreopoulos B."/>
            <person name="Lu D."/>
            <person name="Skrede I."/>
            <person name="Drula E."/>
            <person name="Henrissat B."/>
            <person name="Morin E."/>
            <person name="Kohler A."/>
            <person name="Barry K."/>
            <person name="LaButti K."/>
            <person name="Morin E."/>
            <person name="Salamov A."/>
            <person name="Lipzen A."/>
            <person name="Mereny Z."/>
            <person name="Hegedus B."/>
            <person name="Baldrian P."/>
            <person name="Stursova M."/>
            <person name="Weitz H."/>
            <person name="Taylor A."/>
            <person name="Grigoriev I.V."/>
            <person name="Nagy L.G."/>
            <person name="Martin F."/>
            <person name="Kauserud H."/>
        </authorList>
    </citation>
    <scope>NUCLEOTIDE SEQUENCE</scope>
    <source>
        <strain evidence="3">CBHHK002</strain>
    </source>
</reference>
<dbReference type="Pfam" id="PF20703">
    <property type="entry name" value="nSTAND1"/>
    <property type="match status" value="1"/>
</dbReference>
<sequence length="1042" mass="116461">MPRQSTVMGIRLDNITASLSPTLTLLQELNNAFGPPFIQQISSTIQTLLNAVQNLKRNKKECAQLLENIHQILYTIISLHIRSETAGSLSPAMMSHIGMFMQTLHKIYIFIEAQQDGNKIKHLLRNNQMQHLLKDCHAELDQAMEVFGIKAMPTMFNDIADMKKSAELMHEELVELIQELSDASTDSDKSSIFYGRESEVDQIMKMLSQQSPRIAIMGGGGMGKTSLAKAVLHNQDTSAKFEHRFFVSAESATTSIELAALIGLHVGLNPGQDITKPVVQYFSKKSMPLLILDNLETVWEPIQSRGGIEEFLSLLTEIEHLALIITMRGTERPGKVHWTHPFLMPLQPLSDEAAQQTFMDITDNVYAEEEMNQILQFTDNMPLAVDLIAHLADYEGLSNVLNRWDTERTSLISVGYDRKSNLDVSIGLSLSSPRITPGSRQLLSLLSILPDGLSEAQLVQSNFPISNILNCKATLQATALVYTDSNKVRSLGPVREYIQKFLPPSQSLVQALEKHFYALLELYQKFNGDMLQPVISQITSNLGNLQEVLHRGLYASSSNPSNAIHCILSLSSFYRVTGRGCTTLMDHIQPILQRLDDHLLKIHFIIEILKSYRIHSAFDPQQLITEAVTHLKQVDNPLFEFYHAAGSYFLDSRLDLTQAQQFYDKALEMSMASGNIDQECAVLIGIALLKHRSGDYSVAQMHLTQAQMLSTLSGNMYDEAQALWIGAVCSTCLGDFQQSMIQLYKGREILRSCGLAGGRIDLGITLQQGEMHFIKSEYAQARSIYSEVVDISSPDKNVFPYALSLLNIANIDIAIGGSEEKVYHNLNKARDVFSSNNLVGGILYCSTVEATLKLREKKFDLAQVQFQECLDLARGSDNEVESLCLERLADIKAWSGIEWHYTWPVVYLGHAQKSKEKLALHKALLFLGDVFIATGDEESATNLYIVALEGFTNMDVHCSQAQCMLCLGDLSKAQGQTSKAIAFWNAARAQFEQSLQVKDVAQIDSRLSTIEVTHQKTLFKLTMDTPAHLLNKETSEIEEVFH</sequence>
<dbReference type="InterPro" id="IPR011990">
    <property type="entry name" value="TPR-like_helical_dom_sf"/>
</dbReference>
<gene>
    <name evidence="3" type="ORF">DFH08DRAFT_825047</name>
</gene>
<dbReference type="Gene3D" id="3.40.50.300">
    <property type="entry name" value="P-loop containing nucleotide triphosphate hydrolases"/>
    <property type="match status" value="1"/>
</dbReference>
<dbReference type="InterPro" id="IPR059179">
    <property type="entry name" value="MLKL-like_MCAfunc"/>
</dbReference>
<dbReference type="AlphaFoldDB" id="A0AAD6Z3C1"/>
<dbReference type="Proteomes" id="UP001218218">
    <property type="component" value="Unassembled WGS sequence"/>
</dbReference>
<dbReference type="EMBL" id="JARIHO010000096">
    <property type="protein sequence ID" value="KAJ7305548.1"/>
    <property type="molecule type" value="Genomic_DNA"/>
</dbReference>
<comment type="caution">
    <text evidence="3">The sequence shown here is derived from an EMBL/GenBank/DDBJ whole genome shotgun (WGS) entry which is preliminary data.</text>
</comment>
<keyword evidence="1" id="KW-0175">Coiled coil</keyword>
<name>A0AAD6Z3C1_9AGAR</name>
<protein>
    <recommendedName>
        <fullName evidence="2">Novel STAND NTPase 1 domain-containing protein</fullName>
    </recommendedName>
</protein>
<dbReference type="Gene3D" id="1.25.40.10">
    <property type="entry name" value="Tetratricopeptide repeat domain"/>
    <property type="match status" value="2"/>
</dbReference>
<dbReference type="GO" id="GO:0007166">
    <property type="term" value="P:cell surface receptor signaling pathway"/>
    <property type="evidence" value="ECO:0007669"/>
    <property type="project" value="InterPro"/>
</dbReference>
<dbReference type="PANTHER" id="PTHR47691:SF3">
    <property type="entry name" value="HTH-TYPE TRANSCRIPTIONAL REGULATOR RV0890C-RELATED"/>
    <property type="match status" value="1"/>
</dbReference>
<evidence type="ECO:0000259" key="2">
    <source>
        <dbReference type="Pfam" id="PF20703"/>
    </source>
</evidence>
<organism evidence="3 4">
    <name type="scientific">Mycena albidolilacea</name>
    <dbReference type="NCBI Taxonomy" id="1033008"/>
    <lineage>
        <taxon>Eukaryota</taxon>
        <taxon>Fungi</taxon>
        <taxon>Dikarya</taxon>
        <taxon>Basidiomycota</taxon>
        <taxon>Agaricomycotina</taxon>
        <taxon>Agaricomycetes</taxon>
        <taxon>Agaricomycetidae</taxon>
        <taxon>Agaricales</taxon>
        <taxon>Marasmiineae</taxon>
        <taxon>Mycenaceae</taxon>
        <taxon>Mycena</taxon>
    </lineage>
</organism>
<dbReference type="PANTHER" id="PTHR47691">
    <property type="entry name" value="REGULATOR-RELATED"/>
    <property type="match status" value="1"/>
</dbReference>
<dbReference type="InterPro" id="IPR036537">
    <property type="entry name" value="Adaptor_Cbl_N_dom_sf"/>
</dbReference>
<dbReference type="SUPFAM" id="SSF48452">
    <property type="entry name" value="TPR-like"/>
    <property type="match status" value="2"/>
</dbReference>
<proteinExistence type="predicted"/>
<dbReference type="CDD" id="cd21037">
    <property type="entry name" value="MLKL_NTD"/>
    <property type="match status" value="1"/>
</dbReference>
<evidence type="ECO:0000313" key="4">
    <source>
        <dbReference type="Proteomes" id="UP001218218"/>
    </source>
</evidence>
<feature type="coiled-coil region" evidence="1">
    <location>
        <begin position="38"/>
        <end position="68"/>
    </location>
</feature>
<evidence type="ECO:0000256" key="1">
    <source>
        <dbReference type="SAM" id="Coils"/>
    </source>
</evidence>
<dbReference type="InterPro" id="IPR049052">
    <property type="entry name" value="nSTAND1"/>
</dbReference>
<feature type="domain" description="Novel STAND NTPase 1" evidence="2">
    <location>
        <begin position="187"/>
        <end position="328"/>
    </location>
</feature>
<accession>A0AAD6Z3C1</accession>